<dbReference type="WBParaSite" id="PSAMB.scaffold5112size12624.g25906.t1">
    <property type="protein sequence ID" value="PSAMB.scaffold5112size12624.g25906.t1"/>
    <property type="gene ID" value="PSAMB.scaffold5112size12624.g25906"/>
</dbReference>
<name>A0A914WWM2_9BILA</name>
<organism evidence="1 2">
    <name type="scientific">Plectus sambesii</name>
    <dbReference type="NCBI Taxonomy" id="2011161"/>
    <lineage>
        <taxon>Eukaryota</taxon>
        <taxon>Metazoa</taxon>
        <taxon>Ecdysozoa</taxon>
        <taxon>Nematoda</taxon>
        <taxon>Chromadorea</taxon>
        <taxon>Plectida</taxon>
        <taxon>Plectina</taxon>
        <taxon>Plectoidea</taxon>
        <taxon>Plectidae</taxon>
        <taxon>Plectus</taxon>
    </lineage>
</organism>
<evidence type="ECO:0000313" key="1">
    <source>
        <dbReference type="Proteomes" id="UP000887566"/>
    </source>
</evidence>
<sequence>MPDLSTSAYKGRIKIDRKAWSQEDIELEYKYTPQKAPSITSWMQGQCRFTAGCLGDSLLTCVPIVRWLPKYERSFLLSDVIAGLTVGIFLVPQ</sequence>
<dbReference type="Proteomes" id="UP000887566">
    <property type="component" value="Unplaced"/>
</dbReference>
<evidence type="ECO:0000313" key="2">
    <source>
        <dbReference type="WBParaSite" id="PSAMB.scaffold5112size12624.g25906.t1"/>
    </source>
</evidence>
<dbReference type="AlphaFoldDB" id="A0A914WWM2"/>
<keyword evidence="1" id="KW-1185">Reference proteome</keyword>
<protein>
    <submittedName>
        <fullName evidence="2">SLC26A/SulP transporter domain-containing protein</fullName>
    </submittedName>
</protein>
<reference evidence="2" key="1">
    <citation type="submission" date="2022-11" db="UniProtKB">
        <authorList>
            <consortium name="WormBaseParasite"/>
        </authorList>
    </citation>
    <scope>IDENTIFICATION</scope>
</reference>
<accession>A0A914WWM2</accession>
<proteinExistence type="predicted"/>